<dbReference type="Gene3D" id="3.40.630.190">
    <property type="entry name" value="LCP protein"/>
    <property type="match status" value="1"/>
</dbReference>
<reference evidence="4 5" key="1">
    <citation type="journal article" date="2016" name="Nat. Commun.">
        <title>Thousands of microbial genomes shed light on interconnected biogeochemical processes in an aquifer system.</title>
        <authorList>
            <person name="Anantharaman K."/>
            <person name="Brown C.T."/>
            <person name="Hug L.A."/>
            <person name="Sharon I."/>
            <person name="Castelle C.J."/>
            <person name="Probst A.J."/>
            <person name="Thomas B.C."/>
            <person name="Singh A."/>
            <person name="Wilkins M.J."/>
            <person name="Karaoz U."/>
            <person name="Brodie E.L."/>
            <person name="Williams K.H."/>
            <person name="Hubbard S.S."/>
            <person name="Banfield J.F."/>
        </authorList>
    </citation>
    <scope>NUCLEOTIDE SEQUENCE [LARGE SCALE GENOMIC DNA]</scope>
</reference>
<dbReference type="InterPro" id="IPR050922">
    <property type="entry name" value="LytR/CpsA/Psr_CW_biosynth"/>
</dbReference>
<comment type="caution">
    <text evidence="4">The sequence shown here is derived from an EMBL/GenBank/DDBJ whole genome shotgun (WGS) entry which is preliminary data.</text>
</comment>
<proteinExistence type="inferred from homology"/>
<dbReference type="AlphaFoldDB" id="A0A1G1WCT6"/>
<organism evidence="4 5">
    <name type="scientific">Candidatus Woykebacteria bacterium RBG_16_43_9</name>
    <dbReference type="NCBI Taxonomy" id="1802596"/>
    <lineage>
        <taxon>Bacteria</taxon>
        <taxon>Candidatus Woykeibacteriota</taxon>
    </lineage>
</organism>
<dbReference type="NCBIfam" id="TIGR00350">
    <property type="entry name" value="lytR_cpsA_psr"/>
    <property type="match status" value="1"/>
</dbReference>
<dbReference type="EMBL" id="MHCS01000045">
    <property type="protein sequence ID" value="OGY25505.1"/>
    <property type="molecule type" value="Genomic_DNA"/>
</dbReference>
<evidence type="ECO:0000313" key="5">
    <source>
        <dbReference type="Proteomes" id="UP000176389"/>
    </source>
</evidence>
<accession>A0A1G1WCT6</accession>
<dbReference type="Proteomes" id="UP000176389">
    <property type="component" value="Unassembled WGS sequence"/>
</dbReference>
<evidence type="ECO:0000259" key="3">
    <source>
        <dbReference type="Pfam" id="PF03816"/>
    </source>
</evidence>
<keyword evidence="2" id="KW-1133">Transmembrane helix</keyword>
<dbReference type="STRING" id="1802596.A2Z11_03705"/>
<feature type="domain" description="Cell envelope-related transcriptional attenuator" evidence="3">
    <location>
        <begin position="111"/>
        <end position="289"/>
    </location>
</feature>
<keyword evidence="2" id="KW-0812">Transmembrane</keyword>
<dbReference type="Pfam" id="PF03816">
    <property type="entry name" value="LytR_cpsA_psr"/>
    <property type="match status" value="1"/>
</dbReference>
<dbReference type="PANTHER" id="PTHR33392">
    <property type="entry name" value="POLYISOPRENYL-TEICHOIC ACID--PEPTIDOGLYCAN TEICHOIC ACID TRANSFERASE TAGU"/>
    <property type="match status" value="1"/>
</dbReference>
<dbReference type="PANTHER" id="PTHR33392:SF6">
    <property type="entry name" value="POLYISOPRENYL-TEICHOIC ACID--PEPTIDOGLYCAN TEICHOIC ACID TRANSFERASE TAGU"/>
    <property type="match status" value="1"/>
</dbReference>
<comment type="similarity">
    <text evidence="1">Belongs to the LytR/CpsA/Psr (LCP) family.</text>
</comment>
<feature type="transmembrane region" description="Helical" evidence="2">
    <location>
        <begin position="24"/>
        <end position="48"/>
    </location>
</feature>
<sequence length="390" mass="42892">MRYVDLGQLKVNSLENKKKKKRKIFLIASVIVAVAIIGIFSYAFYWPLSSLIGQFLKNPGIALSFFRDPSEELKSTGGKTNLLILGIDKRSNVPYTYSGPSGKQERNGFLSDTIILASVDLNTKKVSLVSIPRDTWISIPGWSSFPASEGKINSAYSLGDTYGYPGGGLNLAKKVVSTHLGVSVHYAVRIDFEGFKKSVDTLGGLDVTVEKTLDDFRYPTPGKETANCPDGSYNCRFEQIHFDKGKNHMDGEAALKYARSRSGTNGEGNDFARAARQQKVIQAFVKKATSIENLLNPLKVNSLFKDLGKTIETDFDLAAVGALIKLAKEVQIEKANTFVLDPSSGLMYTPNSSLYGGAYVIVPKNGWDEVRAKIKEFLSKTSPKKKEEEK</sequence>
<protein>
    <recommendedName>
        <fullName evidence="3">Cell envelope-related transcriptional attenuator domain-containing protein</fullName>
    </recommendedName>
</protein>
<evidence type="ECO:0000256" key="2">
    <source>
        <dbReference type="SAM" id="Phobius"/>
    </source>
</evidence>
<gene>
    <name evidence="4" type="ORF">A2Z11_03705</name>
</gene>
<evidence type="ECO:0000256" key="1">
    <source>
        <dbReference type="ARBA" id="ARBA00006068"/>
    </source>
</evidence>
<name>A0A1G1WCT6_9BACT</name>
<keyword evidence="2" id="KW-0472">Membrane</keyword>
<evidence type="ECO:0000313" key="4">
    <source>
        <dbReference type="EMBL" id="OGY25505.1"/>
    </source>
</evidence>
<dbReference type="InterPro" id="IPR004474">
    <property type="entry name" value="LytR_CpsA_psr"/>
</dbReference>